<evidence type="ECO:0000256" key="1">
    <source>
        <dbReference type="SAM" id="MobiDB-lite"/>
    </source>
</evidence>
<comment type="caution">
    <text evidence="3">The sequence shown here is derived from an EMBL/GenBank/DDBJ whole genome shotgun (WGS) entry which is preliminary data.</text>
</comment>
<dbReference type="InterPro" id="IPR036278">
    <property type="entry name" value="Sialidase_sf"/>
</dbReference>
<sequence>MHHTHASSSARRAGKPHHHSVVTRNGDGRAMVRSDSVTYSGVKEHKHASSVNARRRVVVAAVATIALFTAAFATYGSAASRREKRRSCTAVWERMTARRLPSCTAQRLNKAGALADGPIAAACASYAWVEVACGSRHTFAAPAVSADGLNGAVVAYTTGGAGVKGVAARTIRVARATAESMKADGNEAGFVHGAGLALRWDVPTVAHSTRRVGTTLNGGIVTAVLRSVWPTSSSADDGDGYEGEDAGSGDAAAAASAFQVLAPVASRLHRHGKVAVRPYEGLTRRRRILAGSHGQGDPAKKSTWIGNPQLYVAREQTSATLTLQVPDACAHAARRGAPVAAGAIAESPIHEAGTTHFVPIRWPASITGAITLGPPMTVSCAGNATAPNAARWQSCVVAPVVNRACLGGMATGVGIVWRETDGDAWHSMRAPVDATDSASDGALAVLPEGRILILFRRGSRWYRAVAPSVHGTFSRSSLCTFQVMPAGYVALATIGDAVVAAYEARSKGSTNLELAASDDEGRTWKHVTTVESTRGIGAIHVTEPYVAILNVQSKEEVHQKAGEDEKDNNKLAVDLDIGHIIVTYAVRSNDDGAPSGIRSAVVTILKD</sequence>
<reference evidence="3" key="1">
    <citation type="submission" date="2020-10" db="EMBL/GenBank/DDBJ databases">
        <title>Unveiling of a novel bifunctional photoreceptor, Dualchrome1, isolated from a cosmopolitan green alga.</title>
        <authorList>
            <person name="Suzuki S."/>
            <person name="Kawachi M."/>
        </authorList>
    </citation>
    <scope>NUCLEOTIDE SEQUENCE</scope>
    <source>
        <strain evidence="3">NIES 2893</strain>
    </source>
</reference>
<dbReference type="CDD" id="cd15482">
    <property type="entry name" value="Sialidase_non-viral"/>
    <property type="match status" value="1"/>
</dbReference>
<evidence type="ECO:0000256" key="2">
    <source>
        <dbReference type="SAM" id="Phobius"/>
    </source>
</evidence>
<keyword evidence="2" id="KW-0812">Transmembrane</keyword>
<evidence type="ECO:0000313" key="3">
    <source>
        <dbReference type="EMBL" id="GHP03925.1"/>
    </source>
</evidence>
<dbReference type="Proteomes" id="UP000660262">
    <property type="component" value="Unassembled WGS sequence"/>
</dbReference>
<keyword evidence="2" id="KW-0472">Membrane</keyword>
<dbReference type="SUPFAM" id="SSF50939">
    <property type="entry name" value="Sialidases"/>
    <property type="match status" value="1"/>
</dbReference>
<feature type="region of interest" description="Disordered" evidence="1">
    <location>
        <begin position="1"/>
        <end position="29"/>
    </location>
</feature>
<keyword evidence="2" id="KW-1133">Transmembrane helix</keyword>
<dbReference type="EMBL" id="BNJQ01000006">
    <property type="protein sequence ID" value="GHP03925.1"/>
    <property type="molecule type" value="Genomic_DNA"/>
</dbReference>
<organism evidence="3 4">
    <name type="scientific">Pycnococcus provasolii</name>
    <dbReference type="NCBI Taxonomy" id="41880"/>
    <lineage>
        <taxon>Eukaryota</taxon>
        <taxon>Viridiplantae</taxon>
        <taxon>Chlorophyta</taxon>
        <taxon>Pseudoscourfieldiophyceae</taxon>
        <taxon>Pseudoscourfieldiales</taxon>
        <taxon>Pycnococcaceae</taxon>
        <taxon>Pycnococcus</taxon>
    </lineage>
</organism>
<keyword evidence="4" id="KW-1185">Reference proteome</keyword>
<feature type="transmembrane region" description="Helical" evidence="2">
    <location>
        <begin position="57"/>
        <end position="78"/>
    </location>
</feature>
<feature type="compositionally biased region" description="Basic residues" evidence="1">
    <location>
        <begin position="12"/>
        <end position="21"/>
    </location>
</feature>
<accession>A0A830HAB1</accession>
<protein>
    <recommendedName>
        <fullName evidence="5">Sialidase domain-containing protein</fullName>
    </recommendedName>
</protein>
<evidence type="ECO:0000313" key="4">
    <source>
        <dbReference type="Proteomes" id="UP000660262"/>
    </source>
</evidence>
<feature type="compositionally biased region" description="Polar residues" evidence="1">
    <location>
        <begin position="1"/>
        <end position="10"/>
    </location>
</feature>
<gene>
    <name evidence="3" type="ORF">PPROV_000267900</name>
</gene>
<evidence type="ECO:0008006" key="5">
    <source>
        <dbReference type="Google" id="ProtNLM"/>
    </source>
</evidence>
<name>A0A830HAB1_9CHLO</name>
<dbReference type="AlphaFoldDB" id="A0A830HAB1"/>
<proteinExistence type="predicted"/>